<dbReference type="GO" id="GO:0003677">
    <property type="term" value="F:DNA binding"/>
    <property type="evidence" value="ECO:0007669"/>
    <property type="project" value="InterPro"/>
</dbReference>
<dbReference type="InterPro" id="IPR002686">
    <property type="entry name" value="Transposase_17"/>
</dbReference>
<dbReference type="GO" id="GO:0006313">
    <property type="term" value="P:DNA transposition"/>
    <property type="evidence" value="ECO:0007669"/>
    <property type="project" value="InterPro"/>
</dbReference>
<proteinExistence type="predicted"/>
<evidence type="ECO:0000259" key="1">
    <source>
        <dbReference type="Pfam" id="PF01797"/>
    </source>
</evidence>
<dbReference type="InterPro" id="IPR036515">
    <property type="entry name" value="Transposase_17_sf"/>
</dbReference>
<name>A0A0G0QQI1_9BACT</name>
<organism evidence="2 3">
    <name type="scientific">Candidatus Daviesbacteria bacterium GW2011_GWC2_40_12</name>
    <dbReference type="NCBI Taxonomy" id="1618431"/>
    <lineage>
        <taxon>Bacteria</taxon>
        <taxon>Candidatus Daviesiibacteriota</taxon>
    </lineage>
</organism>
<comment type="caution">
    <text evidence="2">The sequence shown here is derived from an EMBL/GenBank/DDBJ whole genome shotgun (WGS) entry which is preliminary data.</text>
</comment>
<dbReference type="SUPFAM" id="SSF143422">
    <property type="entry name" value="Transposase IS200-like"/>
    <property type="match status" value="1"/>
</dbReference>
<evidence type="ECO:0000313" key="2">
    <source>
        <dbReference type="EMBL" id="KKR42408.1"/>
    </source>
</evidence>
<reference evidence="2 3" key="1">
    <citation type="journal article" date="2015" name="Nature">
        <title>rRNA introns, odd ribosomes, and small enigmatic genomes across a large radiation of phyla.</title>
        <authorList>
            <person name="Brown C.T."/>
            <person name="Hug L.A."/>
            <person name="Thomas B.C."/>
            <person name="Sharon I."/>
            <person name="Castelle C.J."/>
            <person name="Singh A."/>
            <person name="Wilkins M.J."/>
            <person name="Williams K.H."/>
            <person name="Banfield J.F."/>
        </authorList>
    </citation>
    <scope>NUCLEOTIDE SEQUENCE [LARGE SCALE GENOMIC DNA]</scope>
</reference>
<dbReference type="PANTHER" id="PTHR34322">
    <property type="entry name" value="TRANSPOSASE, Y1_TNP DOMAIN-CONTAINING"/>
    <property type="match status" value="1"/>
</dbReference>
<sequence length="137" mass="16294">MPNHYHFLIRQIQDNGISEFISKISNSYTKYFNTRYSRVGPLLQGQFKALRIESDEQLIHVSRYIHLNPIASFLVKDLKEYPWSSYQNYISSQFDKACSKDFVLSMFKSEHTYEEFVLDQVDYAQKLELIKHLALEE</sequence>
<evidence type="ECO:0000313" key="3">
    <source>
        <dbReference type="Proteomes" id="UP000034881"/>
    </source>
</evidence>
<protein>
    <recommendedName>
        <fullName evidence="1">Transposase IS200-like domain-containing protein</fullName>
    </recommendedName>
</protein>
<dbReference type="PANTHER" id="PTHR34322:SF2">
    <property type="entry name" value="TRANSPOSASE IS200-LIKE DOMAIN-CONTAINING PROTEIN"/>
    <property type="match status" value="1"/>
</dbReference>
<dbReference type="Gene3D" id="3.30.70.1290">
    <property type="entry name" value="Transposase IS200-like"/>
    <property type="match status" value="1"/>
</dbReference>
<gene>
    <name evidence="2" type="ORF">UT77_C0002G0061</name>
</gene>
<dbReference type="AlphaFoldDB" id="A0A0G0QQI1"/>
<dbReference type="GO" id="GO:0004803">
    <property type="term" value="F:transposase activity"/>
    <property type="evidence" value="ECO:0007669"/>
    <property type="project" value="InterPro"/>
</dbReference>
<dbReference type="EMBL" id="LBYB01000002">
    <property type="protein sequence ID" value="KKR42408.1"/>
    <property type="molecule type" value="Genomic_DNA"/>
</dbReference>
<accession>A0A0G0QQI1</accession>
<feature type="domain" description="Transposase IS200-like" evidence="1">
    <location>
        <begin position="1"/>
        <end position="66"/>
    </location>
</feature>
<dbReference type="Pfam" id="PF01797">
    <property type="entry name" value="Y1_Tnp"/>
    <property type="match status" value="1"/>
</dbReference>
<dbReference type="Proteomes" id="UP000034881">
    <property type="component" value="Unassembled WGS sequence"/>
</dbReference>